<evidence type="ECO:0008006" key="2">
    <source>
        <dbReference type="Google" id="ProtNLM"/>
    </source>
</evidence>
<dbReference type="AlphaFoldDB" id="A0A382XQ38"/>
<protein>
    <recommendedName>
        <fullName evidence="2">GS beta-grasp domain-containing protein</fullName>
    </recommendedName>
</protein>
<dbReference type="EMBL" id="UINC01169299">
    <property type="protein sequence ID" value="SVD72765.1"/>
    <property type="molecule type" value="Genomic_DNA"/>
</dbReference>
<organism evidence="1">
    <name type="scientific">marine metagenome</name>
    <dbReference type="NCBI Taxonomy" id="408172"/>
    <lineage>
        <taxon>unclassified sequences</taxon>
        <taxon>metagenomes</taxon>
        <taxon>ecological metagenomes</taxon>
    </lineage>
</organism>
<dbReference type="InterPro" id="IPR036651">
    <property type="entry name" value="Gln_synt_N_sf"/>
</dbReference>
<dbReference type="GO" id="GO:0004356">
    <property type="term" value="F:glutamine synthetase activity"/>
    <property type="evidence" value="ECO:0007669"/>
    <property type="project" value="InterPro"/>
</dbReference>
<name>A0A382XQ38_9ZZZZ</name>
<feature type="non-terminal residue" evidence="1">
    <location>
        <position position="79"/>
    </location>
</feature>
<proteinExistence type="predicted"/>
<evidence type="ECO:0000313" key="1">
    <source>
        <dbReference type="EMBL" id="SVD72765.1"/>
    </source>
</evidence>
<dbReference type="GO" id="GO:0006542">
    <property type="term" value="P:glutamine biosynthetic process"/>
    <property type="evidence" value="ECO:0007669"/>
    <property type="project" value="InterPro"/>
</dbReference>
<reference evidence="1" key="1">
    <citation type="submission" date="2018-05" db="EMBL/GenBank/DDBJ databases">
        <authorList>
            <person name="Lanie J.A."/>
            <person name="Ng W.-L."/>
            <person name="Kazmierczak K.M."/>
            <person name="Andrzejewski T.M."/>
            <person name="Davidsen T.M."/>
            <person name="Wayne K.J."/>
            <person name="Tettelin H."/>
            <person name="Glass J.I."/>
            <person name="Rusch D."/>
            <person name="Podicherti R."/>
            <person name="Tsui H.-C.T."/>
            <person name="Winkler M.E."/>
        </authorList>
    </citation>
    <scope>NUCLEOTIDE SEQUENCE</scope>
</reference>
<sequence length="79" mass="8997">MSENQGLLSLDELKALVRRGEVDTVLVVFTDLYGRFMGKRFDADFFLESAVKDGTHCCNYLLTVDMEMEPVPGYDLANW</sequence>
<gene>
    <name evidence="1" type="ORF">METZ01_LOCUS425619</name>
</gene>
<dbReference type="SUPFAM" id="SSF54368">
    <property type="entry name" value="Glutamine synthetase, N-terminal domain"/>
    <property type="match status" value="1"/>
</dbReference>
<accession>A0A382XQ38</accession>